<comment type="caution">
    <text evidence="1">The sequence shown here is derived from an EMBL/GenBank/DDBJ whole genome shotgun (WGS) entry which is preliminary data.</text>
</comment>
<organism evidence="1 2">
    <name type="scientific">Zoarces viviparus</name>
    <name type="common">Viviparous eelpout</name>
    <name type="synonym">Blennius viviparus</name>
    <dbReference type="NCBI Taxonomy" id="48416"/>
    <lineage>
        <taxon>Eukaryota</taxon>
        <taxon>Metazoa</taxon>
        <taxon>Chordata</taxon>
        <taxon>Craniata</taxon>
        <taxon>Vertebrata</taxon>
        <taxon>Euteleostomi</taxon>
        <taxon>Actinopterygii</taxon>
        <taxon>Neopterygii</taxon>
        <taxon>Teleostei</taxon>
        <taxon>Neoteleostei</taxon>
        <taxon>Acanthomorphata</taxon>
        <taxon>Eupercaria</taxon>
        <taxon>Perciformes</taxon>
        <taxon>Cottioidei</taxon>
        <taxon>Zoarcales</taxon>
        <taxon>Zoarcidae</taxon>
        <taxon>Zoarcinae</taxon>
        <taxon>Zoarces</taxon>
    </lineage>
</organism>
<dbReference type="EMBL" id="JBCEZU010000575">
    <property type="protein sequence ID" value="KAK9516199.1"/>
    <property type="molecule type" value="Genomic_DNA"/>
</dbReference>
<keyword evidence="2" id="KW-1185">Reference proteome</keyword>
<accession>A0AAW1E0P6</accession>
<evidence type="ECO:0000313" key="2">
    <source>
        <dbReference type="Proteomes" id="UP001488805"/>
    </source>
</evidence>
<sequence length="101" mass="10788">MCTERSSSITDSELCFLAPVPDSSSQVVEGTECPGLTSAPRSQLPRPAARGAWLCLSLTSIIIDARCQQEAEAGCRKQKLCVRTNTAVHMEPAALRDTPAV</sequence>
<dbReference type="Proteomes" id="UP001488805">
    <property type="component" value="Unassembled WGS sequence"/>
</dbReference>
<dbReference type="AlphaFoldDB" id="A0AAW1E0P6"/>
<protein>
    <submittedName>
        <fullName evidence="1">Uncharacterized protein</fullName>
    </submittedName>
</protein>
<evidence type="ECO:0000313" key="1">
    <source>
        <dbReference type="EMBL" id="KAK9516199.1"/>
    </source>
</evidence>
<name>A0AAW1E0P6_ZOAVI</name>
<proteinExistence type="predicted"/>
<reference evidence="1 2" key="1">
    <citation type="journal article" date="2024" name="Genome Biol. Evol.">
        <title>Chromosome-level genome assembly of the viviparous eelpout Zoarces viviparus.</title>
        <authorList>
            <person name="Fuhrmann N."/>
            <person name="Brasseur M.V."/>
            <person name="Bakowski C.E."/>
            <person name="Podsiadlowski L."/>
            <person name="Prost S."/>
            <person name="Krehenwinkel H."/>
            <person name="Mayer C."/>
        </authorList>
    </citation>
    <scope>NUCLEOTIDE SEQUENCE [LARGE SCALE GENOMIC DNA]</scope>
    <source>
        <strain evidence="1">NO-MEL_2022_Ind0_liver</strain>
    </source>
</reference>
<gene>
    <name evidence="1" type="ORF">VZT92_024144</name>
</gene>